<dbReference type="EMBL" id="JBHSGU010000002">
    <property type="protein sequence ID" value="MFC4699210.1"/>
    <property type="molecule type" value="Genomic_DNA"/>
</dbReference>
<evidence type="ECO:0000313" key="6">
    <source>
        <dbReference type="Proteomes" id="UP001595897"/>
    </source>
</evidence>
<dbReference type="InterPro" id="IPR003778">
    <property type="entry name" value="CT_A_B"/>
</dbReference>
<dbReference type="InterPro" id="IPR029000">
    <property type="entry name" value="Cyclophilin-like_dom_sf"/>
</dbReference>
<dbReference type="SMART" id="SM00797">
    <property type="entry name" value="AHS2"/>
    <property type="match status" value="1"/>
</dbReference>
<sequence>MLSIQKIGFYAQLVDEGRRLSMHRGYTSSGAIDWQSYDLANALVGNANSLVNIEITLGDFEAVFTANAIIAIAGANCLISLDGQMHEMYRPIAVNKGQRLLISNIGKDGAGLRVYIALRGGFEAKMLFGSAANVKRERSGGINENGEGLKAGDTLRFLSSAALELSSRTTCASINMQSVHARFIKAQKRQTTDDQILRLGCVPGYQWNDFTIGARSQFLSQRFELTPLSDRMGMRLRGDKITSGVSQLYSQGLCNGAIQCSGDGQLIVMLNDRQTIGGYPVLGAVDAFSRSRLAQAKAPQTVQFSLVNALNQAARISMWRQQIKKLSEYIDQCLRS</sequence>
<dbReference type="Pfam" id="PF02626">
    <property type="entry name" value="CT_A_B"/>
    <property type="match status" value="1"/>
</dbReference>
<dbReference type="InterPro" id="IPR052708">
    <property type="entry name" value="PxpC"/>
</dbReference>
<dbReference type="Gene3D" id="2.40.100.10">
    <property type="entry name" value="Cyclophilin-like"/>
    <property type="match status" value="1"/>
</dbReference>
<comment type="caution">
    <text evidence="5">The sequence shown here is derived from an EMBL/GenBank/DDBJ whole genome shotgun (WGS) entry which is preliminary data.</text>
</comment>
<dbReference type="Proteomes" id="UP001595897">
    <property type="component" value="Unassembled WGS sequence"/>
</dbReference>
<dbReference type="PANTHER" id="PTHR43309:SF4">
    <property type="entry name" value="CARBOXYLTRANSFERASE DOMAIN-CONTAINING PROTEIN"/>
    <property type="match status" value="1"/>
</dbReference>
<gene>
    <name evidence="5" type="ORF">ACFO4O_03445</name>
</gene>
<dbReference type="PANTHER" id="PTHR43309">
    <property type="entry name" value="5-OXOPROLINASE SUBUNIT C"/>
    <property type="match status" value="1"/>
</dbReference>
<organism evidence="5 6">
    <name type="scientific">Glaciecola siphonariae</name>
    <dbReference type="NCBI Taxonomy" id="521012"/>
    <lineage>
        <taxon>Bacteria</taxon>
        <taxon>Pseudomonadati</taxon>
        <taxon>Pseudomonadota</taxon>
        <taxon>Gammaproteobacteria</taxon>
        <taxon>Alteromonadales</taxon>
        <taxon>Alteromonadaceae</taxon>
        <taxon>Glaciecola</taxon>
    </lineage>
</organism>
<keyword evidence="2" id="KW-0378">Hydrolase</keyword>
<accession>A0ABV9LSG0</accession>
<evidence type="ECO:0000256" key="3">
    <source>
        <dbReference type="ARBA" id="ARBA00022840"/>
    </source>
</evidence>
<keyword evidence="3" id="KW-0067">ATP-binding</keyword>
<name>A0ABV9LSG0_9ALTE</name>
<keyword evidence="6" id="KW-1185">Reference proteome</keyword>
<keyword evidence="1" id="KW-0547">Nucleotide-binding</keyword>
<reference evidence="6" key="1">
    <citation type="journal article" date="2019" name="Int. J. Syst. Evol. Microbiol.">
        <title>The Global Catalogue of Microorganisms (GCM) 10K type strain sequencing project: providing services to taxonomists for standard genome sequencing and annotation.</title>
        <authorList>
            <consortium name="The Broad Institute Genomics Platform"/>
            <consortium name="The Broad Institute Genome Sequencing Center for Infectious Disease"/>
            <person name="Wu L."/>
            <person name="Ma J."/>
        </authorList>
    </citation>
    <scope>NUCLEOTIDE SEQUENCE [LARGE SCALE GENOMIC DNA]</scope>
    <source>
        <strain evidence="6">KACC 12507</strain>
    </source>
</reference>
<proteinExistence type="predicted"/>
<feature type="domain" description="Carboxyltransferase" evidence="4">
    <location>
        <begin position="23"/>
        <end position="319"/>
    </location>
</feature>
<protein>
    <submittedName>
        <fullName evidence="5">Biotin-dependent carboxyltransferase family protein</fullName>
    </submittedName>
</protein>
<evidence type="ECO:0000256" key="1">
    <source>
        <dbReference type="ARBA" id="ARBA00022741"/>
    </source>
</evidence>
<dbReference type="RefSeq" id="WP_382405964.1">
    <property type="nucleotide sequence ID" value="NZ_JBHSGU010000002.1"/>
</dbReference>
<evidence type="ECO:0000313" key="5">
    <source>
        <dbReference type="EMBL" id="MFC4699210.1"/>
    </source>
</evidence>
<evidence type="ECO:0000256" key="2">
    <source>
        <dbReference type="ARBA" id="ARBA00022801"/>
    </source>
</evidence>
<dbReference type="SUPFAM" id="SSF50891">
    <property type="entry name" value="Cyclophilin-like"/>
    <property type="match status" value="1"/>
</dbReference>
<evidence type="ECO:0000259" key="4">
    <source>
        <dbReference type="SMART" id="SM00797"/>
    </source>
</evidence>